<dbReference type="Proteomes" id="UP000464378">
    <property type="component" value="Chromosome"/>
</dbReference>
<reference evidence="4" key="1">
    <citation type="submission" date="2019-04" db="EMBL/GenBank/DDBJ databases">
        <authorList>
            <consortium name="Science for Life Laboratories"/>
        </authorList>
    </citation>
    <scope>NUCLEOTIDE SEQUENCE</scope>
    <source>
        <strain evidence="4">MBLW1</strain>
    </source>
</reference>
<dbReference type="InterPro" id="IPR022655">
    <property type="entry name" value="DUF1553"/>
</dbReference>
<feature type="domain" description="DUF1549" evidence="1">
    <location>
        <begin position="186"/>
        <end position="391"/>
    </location>
</feature>
<dbReference type="InterPro" id="IPR036909">
    <property type="entry name" value="Cyt_c-like_dom_sf"/>
</dbReference>
<sequence length="846" mass="96105">MMHRRTRLLAGLLLAAGVLTVLVSQRRLVAETPPPAEKPVAFSAEDVAFYEKEILPILKQNCYKCHGDGKERGNFSMENRERFLKGGDLGPAVLLDKLRDSNFLKAIEYRDGLEMPPSGKLPADKIAKLTEWANRKLPFPANALVAAASKSTRGKVTDEDRKYWAYQPVKPQPIPAVKQADWIQNPIDAFILAKLEAKGLKPNPPADKLSLVRRLYYDLTGLPPTPEQIDAFVNDNSPNAYERLVDALLASPHYGEKWGRHWLDLVHYAETNGYERDGPKPNVWRYRDYVIKSFNDDKPFDQFIREQLAGDEIDRNKPENMIATGFYRIGLWDDEPADYPQAVADEFDEIVATTSQVFLGMTMNCARCHDHKIDPMPQTDYYALKAFFVDISRYSDTRDVSSPNNLADITPKEFRELTPQEREERENRKMKLRGEITKLEDQVIKRMPAPLQRASEGDERPKVIREQLPKFIQREEQRQLDRLRRDLDRISRAPSPRQELALAVNRANPFPPPTHVHLRGNAHAQGPIVEPAFPTVLGFPKPKLPEVKRDAKSSGRRTVLANWIASKENPLTARVFVNRLWQHHFGKGIVPSSNDFGKIGEAPTHPELLDYLAQQFMDANWSVKKMHKLMLMSSTYQQSSKGEPKALQVDPANQLLWRFPMRRLIAEEVRDSILAVSGSLNAQMFGPSIYPPIPREVLAGQSVPGQGWHTSPPEQANRRSVYVHIKRSLQVPILIQHDQADPDTSCPVRYTTTVPTQALGMLNGEFTNQQAQSLAERVLKDEPKDRNAQICRVIRLTVGRAPTAEEVAADAAFLDKLQQEFKLNAAEAFRQYCLMAINSNEFIYLD</sequence>
<evidence type="ECO:0008006" key="6">
    <source>
        <dbReference type="Google" id="ProtNLM"/>
    </source>
</evidence>
<dbReference type="AlphaFoldDB" id="A0A6C2YVF0"/>
<dbReference type="KEGG" id="tim:GMBLW1_43080"/>
<dbReference type="EMBL" id="LR586016">
    <property type="protein sequence ID" value="VIP04885.1"/>
    <property type="molecule type" value="Genomic_DNA"/>
</dbReference>
<evidence type="ECO:0000259" key="1">
    <source>
        <dbReference type="Pfam" id="PF07583"/>
    </source>
</evidence>
<feature type="domain" description="Cytochrome C Planctomycete-type" evidence="3">
    <location>
        <begin position="62"/>
        <end position="119"/>
    </location>
</feature>
<evidence type="ECO:0000313" key="4">
    <source>
        <dbReference type="EMBL" id="VIP04885.1"/>
    </source>
</evidence>
<evidence type="ECO:0000259" key="3">
    <source>
        <dbReference type="Pfam" id="PF07635"/>
    </source>
</evidence>
<dbReference type="GO" id="GO:0009055">
    <property type="term" value="F:electron transfer activity"/>
    <property type="evidence" value="ECO:0007669"/>
    <property type="project" value="InterPro"/>
</dbReference>
<dbReference type="EMBL" id="LR593887">
    <property type="protein sequence ID" value="VTS07129.1"/>
    <property type="molecule type" value="Genomic_DNA"/>
</dbReference>
<dbReference type="Pfam" id="PF07583">
    <property type="entry name" value="PSCyt2"/>
    <property type="match status" value="1"/>
</dbReference>
<accession>A0A6C2YVF0</accession>
<dbReference type="PANTHER" id="PTHR35889:SF3">
    <property type="entry name" value="F-BOX DOMAIN-CONTAINING PROTEIN"/>
    <property type="match status" value="1"/>
</dbReference>
<dbReference type="Pfam" id="PF07587">
    <property type="entry name" value="PSD1"/>
    <property type="match status" value="1"/>
</dbReference>
<evidence type="ECO:0000259" key="2">
    <source>
        <dbReference type="Pfam" id="PF07587"/>
    </source>
</evidence>
<protein>
    <recommendedName>
        <fullName evidence="6">Cytochrome c domain-containing protein</fullName>
    </recommendedName>
</protein>
<dbReference type="InterPro" id="IPR011429">
    <property type="entry name" value="Cyt_c_Planctomycete-type"/>
</dbReference>
<dbReference type="PANTHER" id="PTHR35889">
    <property type="entry name" value="CYCLOINULO-OLIGOSACCHARIDE FRUCTANOTRANSFERASE-RELATED"/>
    <property type="match status" value="1"/>
</dbReference>
<evidence type="ECO:0000313" key="5">
    <source>
        <dbReference type="Proteomes" id="UP000464378"/>
    </source>
</evidence>
<dbReference type="RefSeq" id="WP_162659908.1">
    <property type="nucleotide sequence ID" value="NZ_LR593887.1"/>
</dbReference>
<gene>
    <name evidence="4" type="ORF">GMBLW1_43080</name>
</gene>
<dbReference type="Pfam" id="PF07635">
    <property type="entry name" value="PSCyt1"/>
    <property type="match status" value="1"/>
</dbReference>
<dbReference type="GO" id="GO:0020037">
    <property type="term" value="F:heme binding"/>
    <property type="evidence" value="ECO:0007669"/>
    <property type="project" value="InterPro"/>
</dbReference>
<proteinExistence type="predicted"/>
<dbReference type="SUPFAM" id="SSF46626">
    <property type="entry name" value="Cytochrome c"/>
    <property type="match status" value="1"/>
</dbReference>
<dbReference type="InterPro" id="IPR011444">
    <property type="entry name" value="DUF1549"/>
</dbReference>
<feature type="domain" description="DUF1553" evidence="2">
    <location>
        <begin position="556"/>
        <end position="813"/>
    </location>
</feature>
<dbReference type="InParanoid" id="A0A6C2YVF0"/>
<keyword evidence="5" id="KW-1185">Reference proteome</keyword>
<name>A0A6C2YVF0_9BACT</name>
<organism evidence="4">
    <name type="scientific">Tuwongella immobilis</name>
    <dbReference type="NCBI Taxonomy" id="692036"/>
    <lineage>
        <taxon>Bacteria</taxon>
        <taxon>Pseudomonadati</taxon>
        <taxon>Planctomycetota</taxon>
        <taxon>Planctomycetia</taxon>
        <taxon>Gemmatales</taxon>
        <taxon>Gemmataceae</taxon>
        <taxon>Tuwongella</taxon>
    </lineage>
</organism>